<evidence type="ECO:0000313" key="1">
    <source>
        <dbReference type="Proteomes" id="UP000095286"/>
    </source>
</evidence>
<dbReference type="WBParaSite" id="RSKR_0000091600.1">
    <property type="protein sequence ID" value="RSKR_0000091600.1"/>
    <property type="gene ID" value="RSKR_0000091600"/>
</dbReference>
<proteinExistence type="predicted"/>
<accession>A0AC35TIB8</accession>
<reference evidence="2" key="1">
    <citation type="submission" date="2016-11" db="UniProtKB">
        <authorList>
            <consortium name="WormBaseParasite"/>
        </authorList>
    </citation>
    <scope>IDENTIFICATION</scope>
    <source>
        <strain evidence="2">KR3021</strain>
    </source>
</reference>
<name>A0AC35TIB8_9BILA</name>
<sequence length="499" mass="56060">MIINIDKLFILLITCFAFIQFTAAIIRKDSFIENLVPFDSDGSGSKTFTNKVDHFNSFNKNTFDQRFYYNNLYYKTGGPVFLFFGGQFGQSNYWTTGSYLEISQLAQYHNALILHLEHRYYGQSIPTADLSTSNLKYLTSRQALADAAEFIKAFNKNTDIATLPAETKWVTFGSSYGASLSAWMRQMYPELVYASVASSPPLTAIVDFSQALTNVQQTLKAYDPNCSKNLTAGLAKVRELIKTAEGRNQIKIGFNMCDDWSKLSNDDISVFWNGLFQQYLTVVTYSLINILSYRSDFTIPNMCDYFTTANQTPLENLYLVTSWYRSLEPDGMKCLNVSYAQSIQYLSQTAAGTDFSDVRARFYQSCTEFGHFQTTDANTQFWGDVLNINFLIKQCGDVFGSTITNTTIYSAVQKTNTYYGGASGFRGTRTIVINGGNDPWRSLSLLTPTNGQNFAILTPNEGQSAEMYEAIDEADGDSIALRQTRQVIANKLKEWVGSA</sequence>
<organism evidence="1 2">
    <name type="scientific">Rhabditophanes sp. KR3021</name>
    <dbReference type="NCBI Taxonomy" id="114890"/>
    <lineage>
        <taxon>Eukaryota</taxon>
        <taxon>Metazoa</taxon>
        <taxon>Ecdysozoa</taxon>
        <taxon>Nematoda</taxon>
        <taxon>Chromadorea</taxon>
        <taxon>Rhabditida</taxon>
        <taxon>Tylenchina</taxon>
        <taxon>Panagrolaimomorpha</taxon>
        <taxon>Strongyloidoidea</taxon>
        <taxon>Alloionematidae</taxon>
        <taxon>Rhabditophanes</taxon>
    </lineage>
</organism>
<evidence type="ECO:0000313" key="2">
    <source>
        <dbReference type="WBParaSite" id="RSKR_0000091600.1"/>
    </source>
</evidence>
<protein>
    <submittedName>
        <fullName evidence="2">Serine protease K12H4.7</fullName>
    </submittedName>
</protein>
<dbReference type="Proteomes" id="UP000095286">
    <property type="component" value="Unplaced"/>
</dbReference>